<accession>A0A0D0DID1</accession>
<evidence type="ECO:0000256" key="1">
    <source>
        <dbReference type="SAM" id="MobiDB-lite"/>
    </source>
</evidence>
<organism evidence="2 3">
    <name type="scientific">Paxillus rubicundulus Ve08.2h10</name>
    <dbReference type="NCBI Taxonomy" id="930991"/>
    <lineage>
        <taxon>Eukaryota</taxon>
        <taxon>Fungi</taxon>
        <taxon>Dikarya</taxon>
        <taxon>Basidiomycota</taxon>
        <taxon>Agaricomycotina</taxon>
        <taxon>Agaricomycetes</taxon>
        <taxon>Agaricomycetidae</taxon>
        <taxon>Boletales</taxon>
        <taxon>Paxilineae</taxon>
        <taxon>Paxillaceae</taxon>
        <taxon>Paxillus</taxon>
    </lineage>
</organism>
<protein>
    <submittedName>
        <fullName evidence="2">Uncharacterized protein</fullName>
    </submittedName>
</protein>
<gene>
    <name evidence="2" type="ORF">PAXRUDRAFT_194845</name>
</gene>
<dbReference type="AlphaFoldDB" id="A0A0D0DID1"/>
<dbReference type="HOGENOM" id="CLU_1993336_0_0_1"/>
<name>A0A0D0DID1_9AGAM</name>
<keyword evidence="3" id="KW-1185">Reference proteome</keyword>
<dbReference type="EMBL" id="KN825823">
    <property type="protein sequence ID" value="KIK81299.1"/>
    <property type="molecule type" value="Genomic_DNA"/>
</dbReference>
<evidence type="ECO:0000313" key="3">
    <source>
        <dbReference type="Proteomes" id="UP000054538"/>
    </source>
</evidence>
<reference evidence="3" key="2">
    <citation type="submission" date="2015-01" db="EMBL/GenBank/DDBJ databases">
        <title>Evolutionary Origins and Diversification of the Mycorrhizal Mutualists.</title>
        <authorList>
            <consortium name="DOE Joint Genome Institute"/>
            <consortium name="Mycorrhizal Genomics Consortium"/>
            <person name="Kohler A."/>
            <person name="Kuo A."/>
            <person name="Nagy L.G."/>
            <person name="Floudas D."/>
            <person name="Copeland A."/>
            <person name="Barry K.W."/>
            <person name="Cichocki N."/>
            <person name="Veneault-Fourrey C."/>
            <person name="LaButti K."/>
            <person name="Lindquist E.A."/>
            <person name="Lipzen A."/>
            <person name="Lundell T."/>
            <person name="Morin E."/>
            <person name="Murat C."/>
            <person name="Riley R."/>
            <person name="Ohm R."/>
            <person name="Sun H."/>
            <person name="Tunlid A."/>
            <person name="Henrissat B."/>
            <person name="Grigoriev I.V."/>
            <person name="Hibbett D.S."/>
            <person name="Martin F."/>
        </authorList>
    </citation>
    <scope>NUCLEOTIDE SEQUENCE [LARGE SCALE GENOMIC DNA]</scope>
    <source>
        <strain evidence="3">Ve08.2h10</strain>
    </source>
</reference>
<feature type="compositionally biased region" description="Low complexity" evidence="1">
    <location>
        <begin position="28"/>
        <end position="42"/>
    </location>
</feature>
<dbReference type="InParanoid" id="A0A0D0DID1"/>
<sequence>MCAIKATLLQDSTTRSMLALTTSLGQVTTTRTTHRPSTQSTPGRFCSSSPSNERKSRPSFTIPYASEIRKWTCLIESIHLQGLFKTSRIRVGGAGFGNIWTIVDRDQDDCPREFEGLRIENRTTG</sequence>
<proteinExistence type="predicted"/>
<dbReference type="Proteomes" id="UP000054538">
    <property type="component" value="Unassembled WGS sequence"/>
</dbReference>
<reference evidence="2 3" key="1">
    <citation type="submission" date="2014-04" db="EMBL/GenBank/DDBJ databases">
        <authorList>
            <consortium name="DOE Joint Genome Institute"/>
            <person name="Kuo A."/>
            <person name="Kohler A."/>
            <person name="Jargeat P."/>
            <person name="Nagy L.G."/>
            <person name="Floudas D."/>
            <person name="Copeland A."/>
            <person name="Barry K.W."/>
            <person name="Cichocki N."/>
            <person name="Veneault-Fourrey C."/>
            <person name="LaButti K."/>
            <person name="Lindquist E.A."/>
            <person name="Lipzen A."/>
            <person name="Lundell T."/>
            <person name="Morin E."/>
            <person name="Murat C."/>
            <person name="Sun H."/>
            <person name="Tunlid A."/>
            <person name="Henrissat B."/>
            <person name="Grigoriev I.V."/>
            <person name="Hibbett D.S."/>
            <person name="Martin F."/>
            <person name="Nordberg H.P."/>
            <person name="Cantor M.N."/>
            <person name="Hua S.X."/>
        </authorList>
    </citation>
    <scope>NUCLEOTIDE SEQUENCE [LARGE SCALE GENOMIC DNA]</scope>
    <source>
        <strain evidence="2 3">Ve08.2h10</strain>
    </source>
</reference>
<evidence type="ECO:0000313" key="2">
    <source>
        <dbReference type="EMBL" id="KIK81299.1"/>
    </source>
</evidence>
<feature type="region of interest" description="Disordered" evidence="1">
    <location>
        <begin position="25"/>
        <end position="59"/>
    </location>
</feature>